<dbReference type="Proteomes" id="UP000770661">
    <property type="component" value="Unassembled WGS sequence"/>
</dbReference>
<sequence length="223" mass="25612">MSLVVHVDRKHGLTAKKLNTWQSSSSTGGSQHLLRHQCRKVNHRNMRNGPKHILKQLRVMRDRSQEVQTGCDFTWDRGSGSYIRSVLLSLMIGRQTTGSVQAWPVHETHSLHCGDQIQEILVKSVEVWSSLPHQRTEICEAGAEACAQWWDAGQRRVHWLVAHHDRPFPLRGRDREAVVAAQRADAELRQLRKALEDENDPASLYYLNRDVLMRRVDSAYCLP</sequence>
<reference evidence="1" key="1">
    <citation type="submission" date="2020-07" db="EMBL/GenBank/DDBJ databases">
        <title>The High-quality genome of the commercially important snow crab, Chionoecetes opilio.</title>
        <authorList>
            <person name="Jeong J.-H."/>
            <person name="Ryu S."/>
        </authorList>
    </citation>
    <scope>NUCLEOTIDE SEQUENCE</scope>
    <source>
        <strain evidence="1">MADBK_172401_WGS</strain>
        <tissue evidence="1">Digestive gland</tissue>
    </source>
</reference>
<keyword evidence="2" id="KW-1185">Reference proteome</keyword>
<gene>
    <name evidence="1" type="ORF">GWK47_034375</name>
</gene>
<dbReference type="AlphaFoldDB" id="A0A8J4YP07"/>
<evidence type="ECO:0000313" key="1">
    <source>
        <dbReference type="EMBL" id="KAG0727569.1"/>
    </source>
</evidence>
<comment type="caution">
    <text evidence="1">The sequence shown here is derived from an EMBL/GenBank/DDBJ whole genome shotgun (WGS) entry which is preliminary data.</text>
</comment>
<accession>A0A8J4YP07</accession>
<proteinExistence type="predicted"/>
<name>A0A8J4YP07_CHIOP</name>
<evidence type="ECO:0000313" key="2">
    <source>
        <dbReference type="Proteomes" id="UP000770661"/>
    </source>
</evidence>
<protein>
    <submittedName>
        <fullName evidence="1">Uncharacterized protein</fullName>
    </submittedName>
</protein>
<organism evidence="1 2">
    <name type="scientific">Chionoecetes opilio</name>
    <name type="common">Atlantic snow crab</name>
    <name type="synonym">Cancer opilio</name>
    <dbReference type="NCBI Taxonomy" id="41210"/>
    <lineage>
        <taxon>Eukaryota</taxon>
        <taxon>Metazoa</taxon>
        <taxon>Ecdysozoa</taxon>
        <taxon>Arthropoda</taxon>
        <taxon>Crustacea</taxon>
        <taxon>Multicrustacea</taxon>
        <taxon>Malacostraca</taxon>
        <taxon>Eumalacostraca</taxon>
        <taxon>Eucarida</taxon>
        <taxon>Decapoda</taxon>
        <taxon>Pleocyemata</taxon>
        <taxon>Brachyura</taxon>
        <taxon>Eubrachyura</taxon>
        <taxon>Majoidea</taxon>
        <taxon>Majidae</taxon>
        <taxon>Chionoecetes</taxon>
    </lineage>
</organism>
<dbReference type="EMBL" id="JACEEZ010003204">
    <property type="protein sequence ID" value="KAG0727569.1"/>
    <property type="molecule type" value="Genomic_DNA"/>
</dbReference>